<keyword evidence="6 11" id="KW-0378">Hydrolase</keyword>
<dbReference type="Gene3D" id="3.20.20.80">
    <property type="entry name" value="Glycosidases"/>
    <property type="match status" value="1"/>
</dbReference>
<dbReference type="Gene3D" id="3.80.10.10">
    <property type="entry name" value="Ribonuclease Inhibitor"/>
    <property type="match status" value="1"/>
</dbReference>
<dbReference type="InterPro" id="IPR017853">
    <property type="entry name" value="GH"/>
</dbReference>
<evidence type="ECO:0000256" key="1">
    <source>
        <dbReference type="ARBA" id="ARBA00000382"/>
    </source>
</evidence>
<dbReference type="OrthoDB" id="1733894at2759"/>
<evidence type="ECO:0000256" key="6">
    <source>
        <dbReference type="ARBA" id="ARBA00022801"/>
    </source>
</evidence>
<dbReference type="EC" id="3.2.1.39" evidence="3"/>
<dbReference type="GO" id="GO:0042973">
    <property type="term" value="F:glucan endo-1,3-beta-D-glucosidase activity"/>
    <property type="evidence" value="ECO:0007669"/>
    <property type="project" value="UniProtKB-EC"/>
</dbReference>
<gene>
    <name evidence="12" type="ORF">FH972_012927</name>
</gene>
<sequence length="278" mass="31523">MASDPKVHVFEEVAKHNSTKDCWLIIYGKELSNSRNLRELNLTGNDVVGRIPDLSQLRNLEILDLSFNYFSALPGSFPNTLHLILDVRTNVMWVQSHQNSPSFAEVLPCGVEGCERLDNTHCCHKVSSYLFGLVYMKDIYIHLCIFMGKLVFWYAITCKKPLVAFELAWINALGILIERAINMVGKIASRKLPCFDTLVWALRKNGYGKMRIVVGEIGWPSNGDQNANLLCARLFNQGFKSHVKSEIPMTFALLTEAYMSSSFNEDAKNIDPGKFERH</sequence>
<dbReference type="PANTHER" id="PTHR32227">
    <property type="entry name" value="GLUCAN ENDO-1,3-BETA-GLUCOSIDASE BG1-RELATED-RELATED"/>
    <property type="match status" value="1"/>
</dbReference>
<evidence type="ECO:0000313" key="12">
    <source>
        <dbReference type="EMBL" id="KAE8056133.1"/>
    </source>
</evidence>
<dbReference type="InterPro" id="IPR044965">
    <property type="entry name" value="Glyco_hydro_17_plant"/>
</dbReference>
<evidence type="ECO:0000256" key="9">
    <source>
        <dbReference type="ARBA" id="ARBA00033417"/>
    </source>
</evidence>
<organism evidence="12 13">
    <name type="scientific">Carpinus fangiana</name>
    <dbReference type="NCBI Taxonomy" id="176857"/>
    <lineage>
        <taxon>Eukaryota</taxon>
        <taxon>Viridiplantae</taxon>
        <taxon>Streptophyta</taxon>
        <taxon>Embryophyta</taxon>
        <taxon>Tracheophyta</taxon>
        <taxon>Spermatophyta</taxon>
        <taxon>Magnoliopsida</taxon>
        <taxon>eudicotyledons</taxon>
        <taxon>Gunneridae</taxon>
        <taxon>Pentapetalae</taxon>
        <taxon>rosids</taxon>
        <taxon>fabids</taxon>
        <taxon>Fagales</taxon>
        <taxon>Betulaceae</taxon>
        <taxon>Carpinus</taxon>
    </lineage>
</organism>
<dbReference type="AlphaFoldDB" id="A0A5N6R6U8"/>
<dbReference type="SUPFAM" id="SSF52058">
    <property type="entry name" value="L domain-like"/>
    <property type="match status" value="1"/>
</dbReference>
<dbReference type="SUPFAM" id="SSF51445">
    <property type="entry name" value="(Trans)glycosidases"/>
    <property type="match status" value="1"/>
</dbReference>
<evidence type="ECO:0000256" key="3">
    <source>
        <dbReference type="ARBA" id="ARBA00012780"/>
    </source>
</evidence>
<evidence type="ECO:0000256" key="10">
    <source>
        <dbReference type="RuleBase" id="RU004335"/>
    </source>
</evidence>
<dbReference type="InterPro" id="IPR000490">
    <property type="entry name" value="Glyco_hydro_17"/>
</dbReference>
<evidence type="ECO:0000256" key="8">
    <source>
        <dbReference type="ARBA" id="ARBA00033335"/>
    </source>
</evidence>
<dbReference type="PROSITE" id="PS51450">
    <property type="entry name" value="LRR"/>
    <property type="match status" value="1"/>
</dbReference>
<evidence type="ECO:0000256" key="2">
    <source>
        <dbReference type="ARBA" id="ARBA00008773"/>
    </source>
</evidence>
<evidence type="ECO:0000256" key="5">
    <source>
        <dbReference type="ARBA" id="ARBA00022737"/>
    </source>
</evidence>
<evidence type="ECO:0000313" key="13">
    <source>
        <dbReference type="Proteomes" id="UP000327013"/>
    </source>
</evidence>
<keyword evidence="4" id="KW-0433">Leucine-rich repeat</keyword>
<dbReference type="EMBL" id="CM017325">
    <property type="protein sequence ID" value="KAE8056133.1"/>
    <property type="molecule type" value="Genomic_DNA"/>
</dbReference>
<dbReference type="PROSITE" id="PS00587">
    <property type="entry name" value="GLYCOSYL_HYDROL_F17"/>
    <property type="match status" value="1"/>
</dbReference>
<accession>A0A5N6R6U8</accession>
<protein>
    <recommendedName>
        <fullName evidence="3">glucan endo-1,3-beta-D-glucosidase</fullName>
        <ecNumber evidence="3">3.2.1.39</ecNumber>
    </recommendedName>
    <alternativeName>
        <fullName evidence="8">(1-&gt;3)-beta-glucan endohydrolase</fullName>
    </alternativeName>
    <alternativeName>
        <fullName evidence="9">Beta-1,3-endoglucanase</fullName>
    </alternativeName>
</protein>
<evidence type="ECO:0000256" key="7">
    <source>
        <dbReference type="ARBA" id="ARBA00023295"/>
    </source>
</evidence>
<keyword evidence="5" id="KW-0677">Repeat</keyword>
<dbReference type="InterPro" id="IPR001611">
    <property type="entry name" value="Leu-rich_rpt"/>
</dbReference>
<dbReference type="InterPro" id="IPR025875">
    <property type="entry name" value="Leu-rich_rpt_4"/>
</dbReference>
<keyword evidence="7 11" id="KW-0326">Glycosidase</keyword>
<proteinExistence type="inferred from homology"/>
<evidence type="ECO:0000256" key="11">
    <source>
        <dbReference type="RuleBase" id="RU004336"/>
    </source>
</evidence>
<dbReference type="GO" id="GO:0005975">
    <property type="term" value="P:carbohydrate metabolic process"/>
    <property type="evidence" value="ECO:0007669"/>
    <property type="project" value="InterPro"/>
</dbReference>
<keyword evidence="13" id="KW-1185">Reference proteome</keyword>
<dbReference type="Pfam" id="PF12799">
    <property type="entry name" value="LRR_4"/>
    <property type="match status" value="1"/>
</dbReference>
<comment type="similarity">
    <text evidence="2 10">Belongs to the glycosyl hydrolase 17 family.</text>
</comment>
<dbReference type="InterPro" id="IPR032675">
    <property type="entry name" value="LRR_dom_sf"/>
</dbReference>
<comment type="catalytic activity">
    <reaction evidence="1">
        <text>Hydrolysis of (1-&gt;3)-beta-D-glucosidic linkages in (1-&gt;3)-beta-D-glucans.</text>
        <dbReference type="EC" id="3.2.1.39"/>
    </reaction>
</comment>
<dbReference type="Pfam" id="PF00332">
    <property type="entry name" value="Glyco_hydro_17"/>
    <property type="match status" value="1"/>
</dbReference>
<name>A0A5N6R6U8_9ROSI</name>
<reference evidence="12 13" key="1">
    <citation type="submission" date="2019-06" db="EMBL/GenBank/DDBJ databases">
        <title>A chromosomal-level reference genome of Carpinus fangiana (Coryloideae, Betulaceae).</title>
        <authorList>
            <person name="Yang X."/>
            <person name="Wang Z."/>
            <person name="Zhang L."/>
            <person name="Hao G."/>
            <person name="Liu J."/>
            <person name="Yang Y."/>
        </authorList>
    </citation>
    <scope>NUCLEOTIDE SEQUENCE [LARGE SCALE GENOMIC DNA]</scope>
    <source>
        <strain evidence="12">Cfa_2016G</strain>
        <tissue evidence="12">Leaf</tissue>
    </source>
</reference>
<dbReference type="Proteomes" id="UP000327013">
    <property type="component" value="Chromosome 5"/>
</dbReference>
<evidence type="ECO:0000256" key="4">
    <source>
        <dbReference type="ARBA" id="ARBA00022614"/>
    </source>
</evidence>